<protein>
    <recommendedName>
        <fullName evidence="3">Transposase</fullName>
    </recommendedName>
</protein>
<evidence type="ECO:0000313" key="2">
    <source>
        <dbReference type="Proteomes" id="UP000600080"/>
    </source>
</evidence>
<sequence length="49" mass="5688">MHRAVQVLLHINDDPTHLFGYRKGRTGPHALVTDMPQRLNAFQQHLNEL</sequence>
<dbReference type="EMBL" id="BMND01000003">
    <property type="protein sequence ID" value="GGN36446.1"/>
    <property type="molecule type" value="Genomic_DNA"/>
</dbReference>
<keyword evidence="2" id="KW-1185">Reference proteome</keyword>
<comment type="caution">
    <text evidence="1">The sequence shown here is derived from an EMBL/GenBank/DDBJ whole genome shotgun (WGS) entry which is preliminary data.</text>
</comment>
<name>A0ABQ2J463_9ACTN</name>
<dbReference type="RefSeq" id="WP_189096332.1">
    <property type="nucleotide sequence ID" value="NZ_BMND01000003.1"/>
</dbReference>
<gene>
    <name evidence="1" type="ORF">GCM10012285_10220</name>
</gene>
<organism evidence="1 2">
    <name type="scientific">Streptomyces kronopolitis</name>
    <dbReference type="NCBI Taxonomy" id="1612435"/>
    <lineage>
        <taxon>Bacteria</taxon>
        <taxon>Bacillati</taxon>
        <taxon>Actinomycetota</taxon>
        <taxon>Actinomycetes</taxon>
        <taxon>Kitasatosporales</taxon>
        <taxon>Streptomycetaceae</taxon>
        <taxon>Streptomyces</taxon>
    </lineage>
</organism>
<dbReference type="Proteomes" id="UP000600080">
    <property type="component" value="Unassembled WGS sequence"/>
</dbReference>
<accession>A0ABQ2J463</accession>
<proteinExistence type="predicted"/>
<evidence type="ECO:0008006" key="3">
    <source>
        <dbReference type="Google" id="ProtNLM"/>
    </source>
</evidence>
<evidence type="ECO:0000313" key="1">
    <source>
        <dbReference type="EMBL" id="GGN36446.1"/>
    </source>
</evidence>
<reference evidence="2" key="1">
    <citation type="journal article" date="2019" name="Int. J. Syst. Evol. Microbiol.">
        <title>The Global Catalogue of Microorganisms (GCM) 10K type strain sequencing project: providing services to taxonomists for standard genome sequencing and annotation.</title>
        <authorList>
            <consortium name="The Broad Institute Genomics Platform"/>
            <consortium name="The Broad Institute Genome Sequencing Center for Infectious Disease"/>
            <person name="Wu L."/>
            <person name="Ma J."/>
        </authorList>
    </citation>
    <scope>NUCLEOTIDE SEQUENCE [LARGE SCALE GENOMIC DNA]</scope>
    <source>
        <strain evidence="2">CGMCC 4.7323</strain>
    </source>
</reference>
<dbReference type="GeneID" id="301546904"/>